<dbReference type="EMBL" id="BIMX01000002">
    <property type="protein sequence ID" value="GCE97551.1"/>
    <property type="molecule type" value="Genomic_DNA"/>
</dbReference>
<evidence type="ECO:0000256" key="5">
    <source>
        <dbReference type="RuleBase" id="RU000383"/>
    </source>
</evidence>
<feature type="compositionally biased region" description="Basic residues" evidence="6">
    <location>
        <begin position="477"/>
        <end position="488"/>
    </location>
</feature>
<dbReference type="CDD" id="cd20559">
    <property type="entry name" value="CYCLIN_ScCLN_like"/>
    <property type="match status" value="1"/>
</dbReference>
<dbReference type="InterPro" id="IPR039361">
    <property type="entry name" value="Cyclin"/>
</dbReference>
<feature type="compositionally biased region" description="Polar residues" evidence="6">
    <location>
        <begin position="489"/>
        <end position="501"/>
    </location>
</feature>
<dbReference type="Gene3D" id="1.10.472.10">
    <property type="entry name" value="Cyclin-like"/>
    <property type="match status" value="1"/>
</dbReference>
<keyword evidence="3 5" id="KW-0195">Cyclin</keyword>
<name>A0A4C2E0W5_9SACH</name>
<dbReference type="GO" id="GO:0016538">
    <property type="term" value="F:cyclin-dependent protein serine/threonine kinase regulator activity"/>
    <property type="evidence" value="ECO:0007669"/>
    <property type="project" value="UniProtKB-ARBA"/>
</dbReference>
<feature type="compositionally biased region" description="Low complexity" evidence="6">
    <location>
        <begin position="369"/>
        <end position="398"/>
    </location>
</feature>
<dbReference type="AlphaFoldDB" id="A0A4C2E0W5"/>
<evidence type="ECO:0000256" key="1">
    <source>
        <dbReference type="ARBA" id="ARBA00008742"/>
    </source>
</evidence>
<dbReference type="GO" id="GO:0051726">
    <property type="term" value="P:regulation of cell cycle"/>
    <property type="evidence" value="ECO:0007669"/>
    <property type="project" value="UniProtKB-ARBA"/>
</dbReference>
<evidence type="ECO:0000256" key="4">
    <source>
        <dbReference type="ARBA" id="ARBA00023306"/>
    </source>
</evidence>
<dbReference type="InterPro" id="IPR013763">
    <property type="entry name" value="Cyclin-like_dom"/>
</dbReference>
<feature type="region of interest" description="Disordered" evidence="6">
    <location>
        <begin position="346"/>
        <end position="417"/>
    </location>
</feature>
<gene>
    <name evidence="8" type="ORF">ZYGM_003578</name>
</gene>
<feature type="compositionally biased region" description="Polar residues" evidence="6">
    <location>
        <begin position="399"/>
        <end position="412"/>
    </location>
</feature>
<evidence type="ECO:0000256" key="3">
    <source>
        <dbReference type="ARBA" id="ARBA00023127"/>
    </source>
</evidence>
<evidence type="ECO:0000259" key="7">
    <source>
        <dbReference type="SMART" id="SM00385"/>
    </source>
</evidence>
<dbReference type="PANTHER" id="PTHR10177">
    <property type="entry name" value="CYCLINS"/>
    <property type="match status" value="1"/>
</dbReference>
<proteinExistence type="inferred from homology"/>
<sequence length="533" mass="60323">MIRHDSKRSMGSLMAGLPDLAHLSRVRKLRSSAKALDPNLTQKESVAHQRTISEYGADLWLQLQNQLQDNFVNSNSNSWENFKSQPQINCRMRSLIYDFMMCCHTRLNLCTSTLFLSYSILDRYTSRFIVRSGEYQLLALTALWISSKYWDSKNRVATLPVLLSLCCEQYSATQFKNTEMQLLKYLNWSLCDIVTCDSLIDVQLFLQGAPRGVDLNEIKLGTIMLCELSRFDIKLSLDSQLDKIVLAAITLTKLAIIFVKDGQYNNYKAALAQDPKCLKICDKLLELVNNKDSLPSSFRFKYLRTEFRSNKSLRIIESLTGYHMQWQLEQFLTTANFTNSFGEGPRHDLSLSSSSSEFNESNGNKHNLASSPASCGSASPASMPNSIASAASPFASPSMGTELSTVNTTHTTPEAVPTPSFMETRHNQYHQHYHKHTKPILNLQPILQQPHTQLPPLTPTTPSILQSKLKLGALRRTRSGQNHGHSRHPSFNSRPIMSTNASITQPGFFKTHRKRLSSDMEIDFFQDHLATKR</sequence>
<dbReference type="PROSITE" id="PS00292">
    <property type="entry name" value="CYCLINS"/>
    <property type="match status" value="1"/>
</dbReference>
<dbReference type="GO" id="GO:0044843">
    <property type="term" value="P:cell cycle G1/S phase transition"/>
    <property type="evidence" value="ECO:0007669"/>
    <property type="project" value="UniProtKB-ARBA"/>
</dbReference>
<dbReference type="SMART" id="SM00385">
    <property type="entry name" value="CYCLIN"/>
    <property type="match status" value="1"/>
</dbReference>
<dbReference type="OrthoDB" id="5590282at2759"/>
<dbReference type="GO" id="GO:0051301">
    <property type="term" value="P:cell division"/>
    <property type="evidence" value="ECO:0007669"/>
    <property type="project" value="UniProtKB-KW"/>
</dbReference>
<evidence type="ECO:0000313" key="9">
    <source>
        <dbReference type="Proteomes" id="UP000301737"/>
    </source>
</evidence>
<protein>
    <recommendedName>
        <fullName evidence="7">Cyclin-like domain-containing protein</fullName>
    </recommendedName>
</protein>
<dbReference type="Proteomes" id="UP000301737">
    <property type="component" value="Unassembled WGS sequence"/>
</dbReference>
<keyword evidence="4" id="KW-0131">Cell cycle</keyword>
<dbReference type="InterPro" id="IPR048258">
    <property type="entry name" value="Cyclins_cyclin-box"/>
</dbReference>
<comment type="caution">
    <text evidence="8">The sequence shown here is derived from an EMBL/GenBank/DDBJ whole genome shotgun (WGS) entry which is preliminary data.</text>
</comment>
<dbReference type="GO" id="GO:0044772">
    <property type="term" value="P:mitotic cell cycle phase transition"/>
    <property type="evidence" value="ECO:0007669"/>
    <property type="project" value="UniProtKB-ARBA"/>
</dbReference>
<evidence type="ECO:0000256" key="6">
    <source>
        <dbReference type="SAM" id="MobiDB-lite"/>
    </source>
</evidence>
<dbReference type="InterPro" id="IPR036915">
    <property type="entry name" value="Cyclin-like_sf"/>
</dbReference>
<keyword evidence="2" id="KW-0132">Cell division</keyword>
<feature type="region of interest" description="Disordered" evidence="6">
    <location>
        <begin position="477"/>
        <end position="501"/>
    </location>
</feature>
<feature type="domain" description="Cyclin-like" evidence="7">
    <location>
        <begin position="98"/>
        <end position="184"/>
    </location>
</feature>
<comment type="similarity">
    <text evidence="1 5">Belongs to the cyclin family.</text>
</comment>
<organism evidence="8 9">
    <name type="scientific">Zygosaccharomyces mellis</name>
    <dbReference type="NCBI Taxonomy" id="42258"/>
    <lineage>
        <taxon>Eukaryota</taxon>
        <taxon>Fungi</taxon>
        <taxon>Dikarya</taxon>
        <taxon>Ascomycota</taxon>
        <taxon>Saccharomycotina</taxon>
        <taxon>Saccharomycetes</taxon>
        <taxon>Saccharomycetales</taxon>
        <taxon>Saccharomycetaceae</taxon>
        <taxon>Zygosaccharomyces</taxon>
    </lineage>
</organism>
<dbReference type="SUPFAM" id="SSF47954">
    <property type="entry name" value="Cyclin-like"/>
    <property type="match status" value="1"/>
</dbReference>
<accession>A0A4C2E0W5</accession>
<keyword evidence="9" id="KW-1185">Reference proteome</keyword>
<reference evidence="8 9" key="1">
    <citation type="submission" date="2019-01" db="EMBL/GenBank/DDBJ databases">
        <title>Draft Genome Sequencing of Zygosaccharomyces mellis Ca-7.</title>
        <authorList>
            <person name="Shiwa Y."/>
            <person name="Kanesaki Y."/>
            <person name="Ishige T."/>
            <person name="Mura K."/>
            <person name="Hori T."/>
            <person name="Tamura T."/>
        </authorList>
    </citation>
    <scope>NUCLEOTIDE SEQUENCE [LARGE SCALE GENOMIC DNA]</scope>
    <source>
        <strain evidence="8 9">Ca-7</strain>
    </source>
</reference>
<feature type="compositionally biased region" description="Low complexity" evidence="6">
    <location>
        <begin position="350"/>
        <end position="362"/>
    </location>
</feature>
<evidence type="ECO:0000313" key="8">
    <source>
        <dbReference type="EMBL" id="GCE97551.1"/>
    </source>
</evidence>
<dbReference type="FunFam" id="1.10.472.10:FF:000010">
    <property type="entry name" value="G1/S-specific cyclin Cln1"/>
    <property type="match status" value="1"/>
</dbReference>
<dbReference type="Pfam" id="PF00134">
    <property type="entry name" value="Cyclin_N"/>
    <property type="match status" value="1"/>
</dbReference>
<evidence type="ECO:0000256" key="2">
    <source>
        <dbReference type="ARBA" id="ARBA00022618"/>
    </source>
</evidence>
<dbReference type="InterPro" id="IPR006671">
    <property type="entry name" value="Cyclin_N"/>
</dbReference>